<sequence length="462" mass="49214">MKPAALLLSLLFLLGIAACRKDRFIGSSDAQLRPGTDTLHFDTVFVAAGSTSGVVKIFNDNEEGIRISSVRLAGGAASPFHINVDGVAGPEVRDLEVAGGDSLYVFVTVTVNPNSAHQPFIVQDSIAIDWNGNRRWVQLDAFGQNARFLRNHTVRGTENWDNTLPYVILGGLTVDTTALLNITQGTRVYFHADAPLIVHGQLTASGDRYDSTRVLLTGDRLDVPYRDYPASWPGVIFSAASRASTLTYTSIRNAYQGIVAAGPAPAGQLTLRQCIIDNAYDAGLYALGASIDSRNLLLSNCGSGIVLLGGNYQFVHTTAAGFSNAFQQHKQPALYLSNTNEAGNPVALNAVFRNGIYWGEANGIVPDEVVAAGQSGAPFNVQFDGALWRVRTAPAGVTATNILNTTDPGFDSVDNATRYYNLRPAAGSPAVDRGSNSNTPIDLDGKPRPVGTAPDLGAYERQ</sequence>
<evidence type="ECO:0008006" key="4">
    <source>
        <dbReference type="Google" id="ProtNLM"/>
    </source>
</evidence>
<dbReference type="InterPro" id="IPR011050">
    <property type="entry name" value="Pectin_lyase_fold/virulence"/>
</dbReference>
<dbReference type="RefSeq" id="WP_131854282.1">
    <property type="nucleotide sequence ID" value="NZ_SKFH01000054.1"/>
</dbReference>
<dbReference type="Proteomes" id="UP000295164">
    <property type="component" value="Unassembled WGS sequence"/>
</dbReference>
<accession>A0A4R4DRX4</accession>
<name>A0A4R4DRX4_9BACT</name>
<dbReference type="Gene3D" id="2.160.20.10">
    <property type="entry name" value="Single-stranded right-handed beta-helix, Pectin lyase-like"/>
    <property type="match status" value="1"/>
</dbReference>
<comment type="caution">
    <text evidence="2">The sequence shown here is derived from an EMBL/GenBank/DDBJ whole genome shotgun (WGS) entry which is preliminary data.</text>
</comment>
<gene>
    <name evidence="2" type="ORF">E0486_17780</name>
</gene>
<dbReference type="InterPro" id="IPR012334">
    <property type="entry name" value="Pectin_lyas_fold"/>
</dbReference>
<organism evidence="2 3">
    <name type="scientific">Flaviaesturariibacter aridisoli</name>
    <dbReference type="NCBI Taxonomy" id="2545761"/>
    <lineage>
        <taxon>Bacteria</taxon>
        <taxon>Pseudomonadati</taxon>
        <taxon>Bacteroidota</taxon>
        <taxon>Chitinophagia</taxon>
        <taxon>Chitinophagales</taxon>
        <taxon>Chitinophagaceae</taxon>
        <taxon>Flaviaestuariibacter</taxon>
    </lineage>
</organism>
<evidence type="ECO:0000313" key="3">
    <source>
        <dbReference type="Proteomes" id="UP000295164"/>
    </source>
</evidence>
<dbReference type="NCBIfam" id="NF041518">
    <property type="entry name" value="choice_anch_Q"/>
    <property type="match status" value="1"/>
</dbReference>
<dbReference type="EMBL" id="SKFH01000054">
    <property type="protein sequence ID" value="TCZ65106.1"/>
    <property type="molecule type" value="Genomic_DNA"/>
</dbReference>
<proteinExistence type="predicted"/>
<dbReference type="AlphaFoldDB" id="A0A4R4DRX4"/>
<protein>
    <recommendedName>
        <fullName evidence="4">Right-handed parallel beta-helix repeat-containing protein</fullName>
    </recommendedName>
</protein>
<dbReference type="SUPFAM" id="SSF51126">
    <property type="entry name" value="Pectin lyase-like"/>
    <property type="match status" value="1"/>
</dbReference>
<evidence type="ECO:0000313" key="2">
    <source>
        <dbReference type="EMBL" id="TCZ65106.1"/>
    </source>
</evidence>
<dbReference type="OrthoDB" id="1111178at2"/>
<keyword evidence="3" id="KW-1185">Reference proteome</keyword>
<dbReference type="PROSITE" id="PS51257">
    <property type="entry name" value="PROKAR_LIPOPROTEIN"/>
    <property type="match status" value="1"/>
</dbReference>
<reference evidence="2 3" key="1">
    <citation type="submission" date="2019-03" db="EMBL/GenBank/DDBJ databases">
        <authorList>
            <person name="Kim M.K.M."/>
        </authorList>
    </citation>
    <scope>NUCLEOTIDE SEQUENCE [LARGE SCALE GENOMIC DNA]</scope>
    <source>
        <strain evidence="2 3">17J68-15</strain>
    </source>
</reference>
<evidence type="ECO:0000256" key="1">
    <source>
        <dbReference type="SAM" id="MobiDB-lite"/>
    </source>
</evidence>
<dbReference type="InterPro" id="IPR059226">
    <property type="entry name" value="Choice_anch_Q_dom"/>
</dbReference>
<feature type="region of interest" description="Disordered" evidence="1">
    <location>
        <begin position="424"/>
        <end position="462"/>
    </location>
</feature>